<evidence type="ECO:0000256" key="3">
    <source>
        <dbReference type="ARBA" id="ARBA00022723"/>
    </source>
</evidence>
<dbReference type="PROSITE" id="PS50089">
    <property type="entry name" value="ZF_RING_2"/>
    <property type="match status" value="1"/>
</dbReference>
<feature type="compositionally biased region" description="Basic and acidic residues" evidence="11">
    <location>
        <begin position="73"/>
        <end position="85"/>
    </location>
</feature>
<organism evidence="13 14">
    <name type="scientific">Caenorhabditis auriculariae</name>
    <dbReference type="NCBI Taxonomy" id="2777116"/>
    <lineage>
        <taxon>Eukaryota</taxon>
        <taxon>Metazoa</taxon>
        <taxon>Ecdysozoa</taxon>
        <taxon>Nematoda</taxon>
        <taxon>Chromadorea</taxon>
        <taxon>Rhabditida</taxon>
        <taxon>Rhabditina</taxon>
        <taxon>Rhabditomorpha</taxon>
        <taxon>Rhabditoidea</taxon>
        <taxon>Rhabditidae</taxon>
        <taxon>Peloderinae</taxon>
        <taxon>Caenorhabditis</taxon>
    </lineage>
</organism>
<name>A0A8S1GYT2_9PELO</name>
<keyword evidence="14" id="KW-1185">Reference proteome</keyword>
<protein>
    <recommendedName>
        <fullName evidence="12">RING-type domain-containing protein</fullName>
    </recommendedName>
</protein>
<dbReference type="EMBL" id="CAJGYM010000008">
    <property type="protein sequence ID" value="CAD6188192.1"/>
    <property type="molecule type" value="Genomic_DNA"/>
</dbReference>
<dbReference type="GO" id="GO:0008270">
    <property type="term" value="F:zinc ion binding"/>
    <property type="evidence" value="ECO:0007669"/>
    <property type="project" value="UniProtKB-KW"/>
</dbReference>
<evidence type="ECO:0000256" key="4">
    <source>
        <dbReference type="ARBA" id="ARBA00022737"/>
    </source>
</evidence>
<evidence type="ECO:0000313" key="14">
    <source>
        <dbReference type="Proteomes" id="UP000835052"/>
    </source>
</evidence>
<proteinExistence type="inferred from homology"/>
<evidence type="ECO:0000256" key="8">
    <source>
        <dbReference type="ARBA" id="ARBA00023163"/>
    </source>
</evidence>
<accession>A0A8S1GYT2</accession>
<keyword evidence="7" id="KW-0805">Transcription regulation</keyword>
<keyword evidence="6" id="KW-0862">Zinc</keyword>
<evidence type="ECO:0000256" key="6">
    <source>
        <dbReference type="ARBA" id="ARBA00022833"/>
    </source>
</evidence>
<evidence type="ECO:0000256" key="11">
    <source>
        <dbReference type="SAM" id="MobiDB-lite"/>
    </source>
</evidence>
<dbReference type="OrthoDB" id="6512771at2759"/>
<keyword evidence="9" id="KW-0539">Nucleus</keyword>
<evidence type="ECO:0000256" key="5">
    <source>
        <dbReference type="ARBA" id="ARBA00022771"/>
    </source>
</evidence>
<dbReference type="SUPFAM" id="SSF57850">
    <property type="entry name" value="RING/U-box"/>
    <property type="match status" value="1"/>
</dbReference>
<dbReference type="CDD" id="cd06008">
    <property type="entry name" value="NF-X1-zinc-finger"/>
    <property type="match status" value="3"/>
</dbReference>
<dbReference type="InterPro" id="IPR001841">
    <property type="entry name" value="Znf_RING"/>
</dbReference>
<dbReference type="PANTHER" id="PTHR12360:SF12">
    <property type="entry name" value="TRANSCRIPTIONAL REPRESSOR NF-X1"/>
    <property type="match status" value="1"/>
</dbReference>
<dbReference type="Pfam" id="PF01422">
    <property type="entry name" value="zf-NF-X1"/>
    <property type="match status" value="6"/>
</dbReference>
<sequence>MDSCSATVGAVPSLSTISSSAQASAMKNDPLKENLVKPTSENVVLSSSERGSVQPSLFLEVSTKKKLPWRAYRETKRTQARESTEALKMNSQIDIPSGSNSEKIASRTTKSRKSTKKNPPFHFNPNAEPFVPRTTSFQERKNLKEKKHRTRKKYISLKDRLVRELENCTYECAICYQRITSKQGTWSCDTCYHIFHISHGCIIDWAKSSREDDNKWRCPTCQTKYERMPYNYFCFCGKQKNPTFELGSTPHTCDGVCEKKRGPDCPHPCTDRCHPGPCNECPLQVVRTCNCGAEEKTVRCGSKIVMKCEKVCGKMLKCGNHRCTNVCHSGDCDSCNERVFQVCYCGKENREVSCGNDPQTSFSCKSPCRGTYSCGIHKCERRCHEKWDNGCGDCPMSAAKVTHCPCGKKSLDELKVVRSECTDAIPTCEAVCGKILECGSKGRNHRCAEKCHAGPCPPCLCGTGVTCRCGNKKTIISCLEFVEIYKSGNQPYLCEKRCRKKKSCGIHKCQEDCCVQDEHFFVCKFATNVFHVGTIIVITFVMQGNVHAASTQALMNSIVIVVERFDLLQCAHPVTHNCHGEERCPPCTFLTEKYCYGKHVLRKNIPCHIEAVSCGMECGLELSCGVHNCNRKCHSAPCEQVQTPSL</sequence>
<evidence type="ECO:0000256" key="10">
    <source>
        <dbReference type="PROSITE-ProRule" id="PRU00175"/>
    </source>
</evidence>
<dbReference type="InterPro" id="IPR034078">
    <property type="entry name" value="NFX1_fam"/>
</dbReference>
<feature type="domain" description="RING-type" evidence="12">
    <location>
        <begin position="172"/>
        <end position="222"/>
    </location>
</feature>
<dbReference type="AlphaFoldDB" id="A0A8S1GYT2"/>
<keyword evidence="4" id="KW-0677">Repeat</keyword>
<comment type="similarity">
    <text evidence="2">Belongs to the NFX1 family.</text>
</comment>
<dbReference type="GO" id="GO:0000977">
    <property type="term" value="F:RNA polymerase II transcription regulatory region sequence-specific DNA binding"/>
    <property type="evidence" value="ECO:0007669"/>
    <property type="project" value="TreeGrafter"/>
</dbReference>
<comment type="subcellular location">
    <subcellularLocation>
        <location evidence="1">Nucleus</location>
    </subcellularLocation>
</comment>
<keyword evidence="5 10" id="KW-0863">Zinc-finger</keyword>
<comment type="caution">
    <text evidence="13">The sequence shown here is derived from an EMBL/GenBank/DDBJ whole genome shotgun (WGS) entry which is preliminary data.</text>
</comment>
<keyword evidence="3" id="KW-0479">Metal-binding</keyword>
<feature type="compositionally biased region" description="Polar residues" evidence="11">
    <location>
        <begin position="89"/>
        <end position="103"/>
    </location>
</feature>
<dbReference type="GO" id="GO:0000122">
    <property type="term" value="P:negative regulation of transcription by RNA polymerase II"/>
    <property type="evidence" value="ECO:0007669"/>
    <property type="project" value="TreeGrafter"/>
</dbReference>
<dbReference type="PANTHER" id="PTHR12360">
    <property type="entry name" value="NUCLEAR TRANSCRIPTION FACTOR, X-BOX BINDING 1 NFX1"/>
    <property type="match status" value="1"/>
</dbReference>
<dbReference type="GO" id="GO:0000981">
    <property type="term" value="F:DNA-binding transcription factor activity, RNA polymerase II-specific"/>
    <property type="evidence" value="ECO:0007669"/>
    <property type="project" value="TreeGrafter"/>
</dbReference>
<gene>
    <name evidence="13" type="ORF">CAUJ_LOCUS4111</name>
</gene>
<keyword evidence="8" id="KW-0804">Transcription</keyword>
<evidence type="ECO:0000256" key="9">
    <source>
        <dbReference type="ARBA" id="ARBA00023242"/>
    </source>
</evidence>
<evidence type="ECO:0000256" key="2">
    <source>
        <dbReference type="ARBA" id="ARBA00007269"/>
    </source>
</evidence>
<dbReference type="GO" id="GO:0005634">
    <property type="term" value="C:nucleus"/>
    <property type="evidence" value="ECO:0007669"/>
    <property type="project" value="UniProtKB-SubCell"/>
</dbReference>
<reference evidence="13" key="1">
    <citation type="submission" date="2020-10" db="EMBL/GenBank/DDBJ databases">
        <authorList>
            <person name="Kikuchi T."/>
        </authorList>
    </citation>
    <scope>NUCLEOTIDE SEQUENCE</scope>
    <source>
        <strain evidence="13">NKZ352</strain>
    </source>
</reference>
<dbReference type="InterPro" id="IPR000967">
    <property type="entry name" value="Znf_NFX1"/>
</dbReference>
<dbReference type="SMART" id="SM00438">
    <property type="entry name" value="ZnF_NFX"/>
    <property type="match status" value="7"/>
</dbReference>
<evidence type="ECO:0000256" key="1">
    <source>
        <dbReference type="ARBA" id="ARBA00004123"/>
    </source>
</evidence>
<feature type="region of interest" description="Disordered" evidence="11">
    <location>
        <begin position="73"/>
        <end position="144"/>
    </location>
</feature>
<evidence type="ECO:0000259" key="12">
    <source>
        <dbReference type="PROSITE" id="PS50089"/>
    </source>
</evidence>
<evidence type="ECO:0000256" key="7">
    <source>
        <dbReference type="ARBA" id="ARBA00023015"/>
    </source>
</evidence>
<dbReference type="Proteomes" id="UP000835052">
    <property type="component" value="Unassembled WGS sequence"/>
</dbReference>
<evidence type="ECO:0000313" key="13">
    <source>
        <dbReference type="EMBL" id="CAD6188192.1"/>
    </source>
</evidence>